<evidence type="ECO:0000313" key="1">
    <source>
        <dbReference type="EMBL" id="GAG20745.1"/>
    </source>
</evidence>
<feature type="non-terminal residue" evidence="1">
    <location>
        <position position="1"/>
    </location>
</feature>
<name>X0VR84_9ZZZZ</name>
<dbReference type="PANTHER" id="PTHR31118:SF12">
    <property type="entry name" value="CYCLASE-LIKE PROTEIN 2"/>
    <property type="match status" value="1"/>
</dbReference>
<dbReference type="GO" id="GO:0019441">
    <property type="term" value="P:L-tryptophan catabolic process to kynurenine"/>
    <property type="evidence" value="ECO:0007669"/>
    <property type="project" value="InterPro"/>
</dbReference>
<organism evidence="1">
    <name type="scientific">marine sediment metagenome</name>
    <dbReference type="NCBI Taxonomy" id="412755"/>
    <lineage>
        <taxon>unclassified sequences</taxon>
        <taxon>metagenomes</taxon>
        <taxon>ecological metagenomes</taxon>
    </lineage>
</organism>
<proteinExistence type="predicted"/>
<dbReference type="Pfam" id="PF04199">
    <property type="entry name" value="Cyclase"/>
    <property type="match status" value="1"/>
</dbReference>
<reference evidence="1" key="1">
    <citation type="journal article" date="2014" name="Front. Microbiol.">
        <title>High frequency of phylogenetically diverse reductive dehalogenase-homologous genes in deep subseafloor sedimentary metagenomes.</title>
        <authorList>
            <person name="Kawai M."/>
            <person name="Futagami T."/>
            <person name="Toyoda A."/>
            <person name="Takaki Y."/>
            <person name="Nishi S."/>
            <person name="Hori S."/>
            <person name="Arai W."/>
            <person name="Tsubouchi T."/>
            <person name="Morono Y."/>
            <person name="Uchiyama I."/>
            <person name="Ito T."/>
            <person name="Fujiyama A."/>
            <person name="Inagaki F."/>
            <person name="Takami H."/>
        </authorList>
    </citation>
    <scope>NUCLEOTIDE SEQUENCE</scope>
    <source>
        <strain evidence="1">Expedition CK06-06</strain>
    </source>
</reference>
<dbReference type="PANTHER" id="PTHR31118">
    <property type="entry name" value="CYCLASE-LIKE PROTEIN 2"/>
    <property type="match status" value="1"/>
</dbReference>
<dbReference type="InterPro" id="IPR037175">
    <property type="entry name" value="KFase_sf"/>
</dbReference>
<evidence type="ECO:0008006" key="2">
    <source>
        <dbReference type="Google" id="ProtNLM"/>
    </source>
</evidence>
<gene>
    <name evidence="1" type="ORF">S01H1_51132</name>
</gene>
<accession>X0VR84</accession>
<dbReference type="InterPro" id="IPR007325">
    <property type="entry name" value="KFase/CYL"/>
</dbReference>
<dbReference type="SUPFAM" id="SSF102198">
    <property type="entry name" value="Putative cyclase"/>
    <property type="match status" value="1"/>
</dbReference>
<protein>
    <recommendedName>
        <fullName evidence="2">Cyclase family protein</fullName>
    </recommendedName>
</protein>
<dbReference type="AlphaFoldDB" id="X0VR84"/>
<comment type="caution">
    <text evidence="1">The sequence shown here is derived from an EMBL/GenBank/DDBJ whole genome shotgun (WGS) entry which is preliminary data.</text>
</comment>
<sequence length="211" mass="23780">DINEIGGKANAMEEFTYLNCHMGTHLDAPWHYSETTNGKPALTVDQIPLEWCFGDGVWLDLSWKRPGEDITKRNVQQALDEIGYTLKPMDIVLIKTGASVYYGQQGCENMNAGMTRKATLWLGNQGIRVVGIDGCCWDRPVQLQLSDLKRGWRRDKYMHGHRAAGEKGMCIIEWLTNLDLLPPFGFTVYAFPVKVEKGSAGWVRAVAFIKK</sequence>
<dbReference type="EMBL" id="BARS01032986">
    <property type="protein sequence ID" value="GAG20745.1"/>
    <property type="molecule type" value="Genomic_DNA"/>
</dbReference>
<dbReference type="GO" id="GO:0004061">
    <property type="term" value="F:arylformamidase activity"/>
    <property type="evidence" value="ECO:0007669"/>
    <property type="project" value="InterPro"/>
</dbReference>
<dbReference type="Gene3D" id="3.50.30.50">
    <property type="entry name" value="Putative cyclase"/>
    <property type="match status" value="1"/>
</dbReference>